<feature type="transmembrane region" description="Helical" evidence="1">
    <location>
        <begin position="33"/>
        <end position="54"/>
    </location>
</feature>
<keyword evidence="1" id="KW-0812">Transmembrane</keyword>
<reference evidence="2" key="1">
    <citation type="submission" date="2020-11" db="EMBL/GenBank/DDBJ databases">
        <title>Adaptations for nitrogen fixation in a non-lichenized fungal sporocarp promotes dispersal by wood-feeding termites.</title>
        <authorList>
            <consortium name="DOE Joint Genome Institute"/>
            <person name="Koch R.A."/>
            <person name="Yoon G."/>
            <person name="Arayal U."/>
            <person name="Lail K."/>
            <person name="Amirebrahimi M."/>
            <person name="Labutti K."/>
            <person name="Lipzen A."/>
            <person name="Riley R."/>
            <person name="Barry K."/>
            <person name="Henrissat B."/>
            <person name="Grigoriev I.V."/>
            <person name="Herr J.R."/>
            <person name="Aime M.C."/>
        </authorList>
    </citation>
    <scope>NUCLEOTIDE SEQUENCE</scope>
    <source>
        <strain evidence="2">MCA 3950</strain>
    </source>
</reference>
<accession>A0A9P8AL55</accession>
<organism evidence="2 3">
    <name type="scientific">Guyanagaster necrorhizus</name>
    <dbReference type="NCBI Taxonomy" id="856835"/>
    <lineage>
        <taxon>Eukaryota</taxon>
        <taxon>Fungi</taxon>
        <taxon>Dikarya</taxon>
        <taxon>Basidiomycota</taxon>
        <taxon>Agaricomycotina</taxon>
        <taxon>Agaricomycetes</taxon>
        <taxon>Agaricomycetidae</taxon>
        <taxon>Agaricales</taxon>
        <taxon>Marasmiineae</taxon>
        <taxon>Physalacriaceae</taxon>
        <taxon>Guyanagaster</taxon>
    </lineage>
</organism>
<dbReference type="AlphaFoldDB" id="A0A9P8AL55"/>
<sequence length="62" mass="6978">RLIESLIIHNILEKYGDDPETIRGFKSKEDNNLIDIVGEALLFFCLAFGFSSIYPSLLSLTS</sequence>
<dbReference type="GeneID" id="66106196"/>
<proteinExistence type="predicted"/>
<name>A0A9P8AL55_9AGAR</name>
<protein>
    <submittedName>
        <fullName evidence="2">Uncharacterized protein</fullName>
    </submittedName>
</protein>
<dbReference type="EMBL" id="MU250598">
    <property type="protein sequence ID" value="KAG7439369.1"/>
    <property type="molecule type" value="Genomic_DNA"/>
</dbReference>
<keyword evidence="3" id="KW-1185">Reference proteome</keyword>
<evidence type="ECO:0000256" key="1">
    <source>
        <dbReference type="SAM" id="Phobius"/>
    </source>
</evidence>
<gene>
    <name evidence="2" type="ORF">BT62DRAFT_913857</name>
</gene>
<keyword evidence="1" id="KW-0472">Membrane</keyword>
<evidence type="ECO:0000313" key="3">
    <source>
        <dbReference type="Proteomes" id="UP000812287"/>
    </source>
</evidence>
<comment type="caution">
    <text evidence="2">The sequence shown here is derived from an EMBL/GenBank/DDBJ whole genome shotgun (WGS) entry which is preliminary data.</text>
</comment>
<feature type="non-terminal residue" evidence="2">
    <location>
        <position position="1"/>
    </location>
</feature>
<dbReference type="OrthoDB" id="3233403at2759"/>
<keyword evidence="1" id="KW-1133">Transmembrane helix</keyword>
<dbReference type="RefSeq" id="XP_043032869.1">
    <property type="nucleotide sequence ID" value="XM_043183899.1"/>
</dbReference>
<dbReference type="Proteomes" id="UP000812287">
    <property type="component" value="Unassembled WGS sequence"/>
</dbReference>
<evidence type="ECO:0000313" key="2">
    <source>
        <dbReference type="EMBL" id="KAG7439369.1"/>
    </source>
</evidence>